<dbReference type="EMBL" id="CP154792">
    <property type="protein sequence ID" value="XAN19643.1"/>
    <property type="molecule type" value="Genomic_DNA"/>
</dbReference>
<evidence type="ECO:0000313" key="1">
    <source>
        <dbReference type="EMBL" id="XAN19643.1"/>
    </source>
</evidence>
<dbReference type="Gene3D" id="1.10.3790.10">
    <property type="entry name" value="NinB"/>
    <property type="match status" value="1"/>
</dbReference>
<keyword evidence="2" id="KW-1185">Reference proteome</keyword>
<name>A0ABZ3GFJ2_ACHDE</name>
<accession>A0ABZ3GFJ2</accession>
<dbReference type="InterPro" id="IPR008711">
    <property type="entry name" value="Recombinase_NinB"/>
</dbReference>
<evidence type="ECO:0000313" key="2">
    <source>
        <dbReference type="Proteomes" id="UP001446337"/>
    </source>
</evidence>
<dbReference type="Pfam" id="PF05772">
    <property type="entry name" value="NinB"/>
    <property type="match status" value="1"/>
</dbReference>
<dbReference type="InterPro" id="IPR036619">
    <property type="entry name" value="NinB_sf"/>
</dbReference>
<organism evidence="1 2">
    <name type="scientific">Achromobacter denitrificans</name>
    <name type="common">Alcaligenes denitrificans</name>
    <dbReference type="NCBI Taxonomy" id="32002"/>
    <lineage>
        <taxon>Bacteria</taxon>
        <taxon>Pseudomonadati</taxon>
        <taxon>Pseudomonadota</taxon>
        <taxon>Betaproteobacteria</taxon>
        <taxon>Burkholderiales</taxon>
        <taxon>Alcaligenaceae</taxon>
        <taxon>Achromobacter</taxon>
    </lineage>
</organism>
<gene>
    <name evidence="1" type="ORF">AAIK43_16745</name>
</gene>
<sequence>MRYPLNPRTRQRAHQAIDAAPDGFFFLPPAEPTRKLALNAKMWAMLNDVARQLRWPVNGVEEQLSAEAWKDIFTASLNQEQRMAAGLRGGFVMLGESTSGMSQRKMGELIDLIDAFGSERGVRWSGPDDIPGWVR</sequence>
<proteinExistence type="predicted"/>
<protein>
    <submittedName>
        <fullName evidence="1">Recombination protein NinB</fullName>
    </submittedName>
</protein>
<dbReference type="SUPFAM" id="SSF103370">
    <property type="entry name" value="NinB"/>
    <property type="match status" value="1"/>
</dbReference>
<dbReference type="Proteomes" id="UP001446337">
    <property type="component" value="Chromosome"/>
</dbReference>
<dbReference type="RefSeq" id="WP_343499672.1">
    <property type="nucleotide sequence ID" value="NZ_CP154792.1"/>
</dbReference>
<reference evidence="1 2" key="1">
    <citation type="submission" date="2024-05" db="EMBL/GenBank/DDBJ databases">
        <title>Achromobacter denitrificans. BP1, complete genome.</title>
        <authorList>
            <person name="Zhang B."/>
        </authorList>
    </citation>
    <scope>NUCLEOTIDE SEQUENCE [LARGE SCALE GENOMIC DNA]</scope>
    <source>
        <strain evidence="1 2">BP1</strain>
    </source>
</reference>